<keyword evidence="3" id="KW-1185">Reference proteome</keyword>
<evidence type="ECO:0000313" key="2">
    <source>
        <dbReference type="EMBL" id="KAF6829316.1"/>
    </source>
</evidence>
<feature type="compositionally biased region" description="Basic and acidic residues" evidence="1">
    <location>
        <begin position="28"/>
        <end position="44"/>
    </location>
</feature>
<dbReference type="EMBL" id="WIGM01000313">
    <property type="protein sequence ID" value="KAF6829316.1"/>
    <property type="molecule type" value="Genomic_DNA"/>
</dbReference>
<evidence type="ECO:0000256" key="1">
    <source>
        <dbReference type="SAM" id="MobiDB-lite"/>
    </source>
</evidence>
<evidence type="ECO:0000313" key="3">
    <source>
        <dbReference type="Proteomes" id="UP000639643"/>
    </source>
</evidence>
<gene>
    <name evidence="2" type="ORF">CMUS01_08204</name>
</gene>
<organism evidence="2 3">
    <name type="scientific">Colletotrichum musicola</name>
    <dbReference type="NCBI Taxonomy" id="2175873"/>
    <lineage>
        <taxon>Eukaryota</taxon>
        <taxon>Fungi</taxon>
        <taxon>Dikarya</taxon>
        <taxon>Ascomycota</taxon>
        <taxon>Pezizomycotina</taxon>
        <taxon>Sordariomycetes</taxon>
        <taxon>Hypocreomycetidae</taxon>
        <taxon>Glomerellales</taxon>
        <taxon>Glomerellaceae</taxon>
        <taxon>Colletotrichum</taxon>
        <taxon>Colletotrichum orchidearum species complex</taxon>
    </lineage>
</organism>
<dbReference type="AlphaFoldDB" id="A0A8H6KEM1"/>
<reference evidence="2" key="1">
    <citation type="journal article" date="2020" name="Phytopathology">
        <title>Genome Sequence Resources of Colletotrichum truncatum, C. plurivorum, C. musicola, and C. sojae: Four Species Pathogenic to Soybean (Glycine max).</title>
        <authorList>
            <person name="Rogerio F."/>
            <person name="Boufleur T.R."/>
            <person name="Ciampi-Guillardi M."/>
            <person name="Sukno S.A."/>
            <person name="Thon M.R."/>
            <person name="Massola Junior N.S."/>
            <person name="Baroncelli R."/>
        </authorList>
    </citation>
    <scope>NUCLEOTIDE SEQUENCE</scope>
    <source>
        <strain evidence="2">LFN0074</strain>
    </source>
</reference>
<accession>A0A8H6KEM1</accession>
<feature type="region of interest" description="Disordered" evidence="1">
    <location>
        <begin position="1"/>
        <end position="65"/>
    </location>
</feature>
<comment type="caution">
    <text evidence="2">The sequence shown here is derived from an EMBL/GenBank/DDBJ whole genome shotgun (WGS) entry which is preliminary data.</text>
</comment>
<protein>
    <submittedName>
        <fullName evidence="2">Uncharacterized protein</fullName>
    </submittedName>
</protein>
<dbReference type="Proteomes" id="UP000639643">
    <property type="component" value="Unassembled WGS sequence"/>
</dbReference>
<dbReference type="OrthoDB" id="5422107at2759"/>
<proteinExistence type="predicted"/>
<name>A0A8H6KEM1_9PEZI</name>
<sequence length="109" mass="12110">MPSVKTPNHRSKNRLAAQASKAKKVRQKKSEENKHRIAKSDTRRGARPGLAPTSGPNAPLSKKKAKKIEKQIAHAIRRRLAAEGEVEMQGAFYGSIFHPRYCRALLTGL</sequence>